<comment type="subcellular location">
    <subcellularLocation>
        <location evidence="1">Periplasm</location>
    </subcellularLocation>
</comment>
<dbReference type="GO" id="GO:0042597">
    <property type="term" value="C:periplasmic space"/>
    <property type="evidence" value="ECO:0007669"/>
    <property type="project" value="UniProtKB-SubCell"/>
</dbReference>
<proteinExistence type="predicted"/>
<dbReference type="HOGENOM" id="CLU_036176_2_0_5"/>
<dbReference type="CDD" id="cd13665">
    <property type="entry name" value="PBP2_TRAP_Dctp3_4"/>
    <property type="match status" value="1"/>
</dbReference>
<dbReference type="GO" id="GO:0055085">
    <property type="term" value="P:transmembrane transport"/>
    <property type="evidence" value="ECO:0007669"/>
    <property type="project" value="InterPro"/>
</dbReference>
<accession>F2IXH1</accession>
<name>F2IXH1_POLGS</name>
<dbReference type="AlphaFoldDB" id="F2IXH1"/>
<dbReference type="NCBIfam" id="NF037995">
    <property type="entry name" value="TRAP_S1"/>
    <property type="match status" value="1"/>
</dbReference>
<dbReference type="InterPro" id="IPR038404">
    <property type="entry name" value="TRAP_DctP_sf"/>
</dbReference>
<dbReference type="RefSeq" id="WP_013653905.1">
    <property type="nucleotide sequence ID" value="NC_015259.1"/>
</dbReference>
<dbReference type="Proteomes" id="UP000008130">
    <property type="component" value="Chromosome"/>
</dbReference>
<sequence>MKVFKSIGLASVALAALAYQSVAEAQTVLRMNNWLPPQHSQVVGTMKPWADAIREASGGRVDIQMTDASLGAPPRQYDLAVAGIADITFGVAGYTPGRFDLVGAAELPFVGQSGEARSVALWRTFEKHFAQVNEFEGVKLLAIFAHGAGRIMTSKEPIDSIDDMNGKKFRVGGGLIQDINPALGGVNVAAPANEVYEILSAGIVDGTLLPSEAYDSFNLGGVINYETTVPDGLYSSVWFAVMNQDAFDALSPEDQKVVMDHSGEYLARLGGRTFDKTDEAAIATMEKNGVKRIVADEAFTTAIRERTAPITQAWIEKANAKGVDGKAALDMLIAEAKAYKPE</sequence>
<evidence type="ECO:0000256" key="3">
    <source>
        <dbReference type="ARBA" id="ARBA00022764"/>
    </source>
</evidence>
<dbReference type="PANTHER" id="PTHR33376">
    <property type="match status" value="1"/>
</dbReference>
<evidence type="ECO:0000256" key="1">
    <source>
        <dbReference type="ARBA" id="ARBA00004418"/>
    </source>
</evidence>
<keyword evidence="6" id="KW-1185">Reference proteome</keyword>
<reference evidence="5 6" key="1">
    <citation type="journal article" date="2011" name="J. Bacteriol.">
        <title>Complete genome sequence of Polymorphum gilvum SL003B-26A1T, a crude oil-degrading bacterium from oil-polluted saline soil.</title>
        <authorList>
            <person name="Li S.G."/>
            <person name="Tang Y.Q."/>
            <person name="Nie Y."/>
            <person name="Cai M."/>
            <person name="Wu X.L."/>
        </authorList>
    </citation>
    <scope>NUCLEOTIDE SEQUENCE [LARGE SCALE GENOMIC DNA]</scope>
    <source>
        <strain evidence="6">LMG 25793 / CGMCC 1.9160 / SL003B-26A1</strain>
    </source>
</reference>
<dbReference type="Pfam" id="PF03480">
    <property type="entry name" value="DctP"/>
    <property type="match status" value="1"/>
</dbReference>
<organism evidence="5 6">
    <name type="scientific">Polymorphum gilvum (strain LMG 25793 / CGMCC 1.9160 / SL003B-26A1)</name>
    <dbReference type="NCBI Taxonomy" id="991905"/>
    <lineage>
        <taxon>Bacteria</taxon>
        <taxon>Pseudomonadati</taxon>
        <taxon>Pseudomonadota</taxon>
        <taxon>Alphaproteobacteria</taxon>
        <taxon>Rhodobacterales</taxon>
        <taxon>Paracoccaceae</taxon>
        <taxon>Polymorphum</taxon>
    </lineage>
</organism>
<dbReference type="KEGG" id="pgv:SL003B_3172"/>
<evidence type="ECO:0000313" key="5">
    <source>
        <dbReference type="EMBL" id="ADZ71595.1"/>
    </source>
</evidence>
<dbReference type="eggNOG" id="COG1638">
    <property type="taxonomic scope" value="Bacteria"/>
</dbReference>
<feature type="chain" id="PRO_5003283886" evidence="4">
    <location>
        <begin position="26"/>
        <end position="342"/>
    </location>
</feature>
<evidence type="ECO:0000256" key="2">
    <source>
        <dbReference type="ARBA" id="ARBA00022729"/>
    </source>
</evidence>
<evidence type="ECO:0000256" key="4">
    <source>
        <dbReference type="SAM" id="SignalP"/>
    </source>
</evidence>
<evidence type="ECO:0000313" key="6">
    <source>
        <dbReference type="Proteomes" id="UP000008130"/>
    </source>
</evidence>
<dbReference type="Gene3D" id="3.40.190.170">
    <property type="entry name" value="Bacterial extracellular solute-binding protein, family 7"/>
    <property type="match status" value="1"/>
</dbReference>
<gene>
    <name evidence="5" type="ordered locus">SL003B_3172</name>
</gene>
<keyword evidence="3" id="KW-0574">Periplasm</keyword>
<keyword evidence="2 4" id="KW-0732">Signal</keyword>
<feature type="signal peptide" evidence="4">
    <location>
        <begin position="1"/>
        <end position="25"/>
    </location>
</feature>
<dbReference type="PANTHER" id="PTHR33376:SF15">
    <property type="entry name" value="BLL6794 PROTEIN"/>
    <property type="match status" value="1"/>
</dbReference>
<dbReference type="STRING" id="991905.SL003B_3172"/>
<dbReference type="OrthoDB" id="7822595at2"/>
<dbReference type="InterPro" id="IPR018389">
    <property type="entry name" value="DctP_fam"/>
</dbReference>
<dbReference type="EMBL" id="CP002568">
    <property type="protein sequence ID" value="ADZ71595.1"/>
    <property type="molecule type" value="Genomic_DNA"/>
</dbReference>
<protein>
    <submittedName>
        <fullName evidence="5">Trap-type c4-dicarboxylate transport system, periplasmic component</fullName>
    </submittedName>
</protein>